<dbReference type="Pfam" id="PF05485">
    <property type="entry name" value="THAP"/>
    <property type="match status" value="1"/>
</dbReference>
<reference evidence="8" key="1">
    <citation type="journal article" date="2022" name="bioRxiv">
        <title>Sequencing and chromosome-scale assembly of the giantPleurodeles waltlgenome.</title>
        <authorList>
            <person name="Brown T."/>
            <person name="Elewa A."/>
            <person name="Iarovenko S."/>
            <person name="Subramanian E."/>
            <person name="Araus A.J."/>
            <person name="Petzold A."/>
            <person name="Susuki M."/>
            <person name="Suzuki K.-i.T."/>
            <person name="Hayashi T."/>
            <person name="Toyoda A."/>
            <person name="Oliveira C."/>
            <person name="Osipova E."/>
            <person name="Leigh N.D."/>
            <person name="Simon A."/>
            <person name="Yun M.H."/>
        </authorList>
    </citation>
    <scope>NUCLEOTIDE SEQUENCE</scope>
    <source>
        <strain evidence="8">20211129_DDA</strain>
        <tissue evidence="8">Liver</tissue>
    </source>
</reference>
<evidence type="ECO:0000256" key="2">
    <source>
        <dbReference type="ARBA" id="ARBA00022771"/>
    </source>
</evidence>
<dbReference type="Pfam" id="PF21787">
    <property type="entry name" value="TNP-like_RNaseH_N"/>
    <property type="match status" value="1"/>
</dbReference>
<dbReference type="PROSITE" id="PS50950">
    <property type="entry name" value="ZF_THAP"/>
    <property type="match status" value="1"/>
</dbReference>
<dbReference type="Pfam" id="PF12017">
    <property type="entry name" value="Tnp_P_element"/>
    <property type="match status" value="1"/>
</dbReference>
<evidence type="ECO:0000256" key="4">
    <source>
        <dbReference type="ARBA" id="ARBA00023125"/>
    </source>
</evidence>
<evidence type="ECO:0000256" key="5">
    <source>
        <dbReference type="PROSITE-ProRule" id="PRU00309"/>
    </source>
</evidence>
<comment type="caution">
    <text evidence="8">The sequence shown here is derived from an EMBL/GenBank/DDBJ whole genome shotgun (WGS) entry which is preliminary data.</text>
</comment>
<feature type="domain" description="THAP-type" evidence="7">
    <location>
        <begin position="1"/>
        <end position="81"/>
    </location>
</feature>
<dbReference type="GO" id="GO:0003677">
    <property type="term" value="F:DNA binding"/>
    <property type="evidence" value="ECO:0007669"/>
    <property type="project" value="UniProtKB-UniRule"/>
</dbReference>
<dbReference type="Pfam" id="PF21788">
    <property type="entry name" value="TNP-like_GBD"/>
    <property type="match status" value="1"/>
</dbReference>
<feature type="region of interest" description="Disordered" evidence="6">
    <location>
        <begin position="92"/>
        <end position="117"/>
    </location>
</feature>
<keyword evidence="3" id="KW-0862">Zinc</keyword>
<evidence type="ECO:0000259" key="7">
    <source>
        <dbReference type="PROSITE" id="PS50950"/>
    </source>
</evidence>
<dbReference type="PANTHER" id="PTHR47577:SF2">
    <property type="entry name" value="THAP DOMAIN CONTAINING 9"/>
    <property type="match status" value="1"/>
</dbReference>
<dbReference type="GO" id="GO:0008270">
    <property type="term" value="F:zinc ion binding"/>
    <property type="evidence" value="ECO:0007669"/>
    <property type="project" value="UniProtKB-KW"/>
</dbReference>
<evidence type="ECO:0000313" key="9">
    <source>
        <dbReference type="Proteomes" id="UP001066276"/>
    </source>
</evidence>
<feature type="non-terminal residue" evidence="8">
    <location>
        <position position="864"/>
    </location>
</feature>
<gene>
    <name evidence="8" type="ORF">NDU88_005015</name>
</gene>
<keyword evidence="1" id="KW-0479">Metal-binding</keyword>
<dbReference type="InterPro" id="IPR048365">
    <property type="entry name" value="TNP-like_RNaseH_N"/>
</dbReference>
<keyword evidence="2 5" id="KW-0863">Zinc-finger</keyword>
<dbReference type="Proteomes" id="UP001066276">
    <property type="component" value="Chromosome 4_2"/>
</dbReference>
<keyword evidence="4 5" id="KW-0238">DNA-binding</keyword>
<dbReference type="PANTHER" id="PTHR47577">
    <property type="entry name" value="THAP DOMAIN-CONTAINING PROTEIN 6"/>
    <property type="match status" value="1"/>
</dbReference>
<accession>A0AAV7SKG7</accession>
<dbReference type="SMART" id="SM00980">
    <property type="entry name" value="THAP"/>
    <property type="match status" value="1"/>
</dbReference>
<dbReference type="AlphaFoldDB" id="A0AAV7SKG7"/>
<evidence type="ECO:0000313" key="8">
    <source>
        <dbReference type="EMBL" id="KAJ1164579.1"/>
    </source>
</evidence>
<dbReference type="InterPro" id="IPR048366">
    <property type="entry name" value="TNP-like_GBD"/>
</dbReference>
<evidence type="ECO:0000256" key="6">
    <source>
        <dbReference type="SAM" id="MobiDB-lite"/>
    </source>
</evidence>
<evidence type="ECO:0000256" key="3">
    <source>
        <dbReference type="ARBA" id="ARBA00022833"/>
    </source>
</evidence>
<protein>
    <recommendedName>
        <fullName evidence="7">THAP-type domain-containing protein</fullName>
    </recommendedName>
</protein>
<evidence type="ECO:0000256" key="1">
    <source>
        <dbReference type="ARBA" id="ARBA00022723"/>
    </source>
</evidence>
<proteinExistence type="predicted"/>
<dbReference type="SMART" id="SM00692">
    <property type="entry name" value="DM3"/>
    <property type="match status" value="1"/>
</dbReference>
<dbReference type="InterPro" id="IPR006612">
    <property type="entry name" value="THAP_Znf"/>
</dbReference>
<dbReference type="InterPro" id="IPR021896">
    <property type="entry name" value="THAP9-like_HTH"/>
</dbReference>
<sequence length="864" mass="98220">MKSSRYNLETRDKGITFHRFPKSNPSLLDKWRIAMKRATSTGELWMPSRYQRLCSLHFEEKCFDTTGQTKRLRDDVIPSIFNFEHHLKPKQRTRTVVSKRPASESRNVPSKDLEVDHNPINTCASISQDHIYSMPDAETLKRKMQDNEEARPHKERELEITVKQEQYGGQTWSTMYNILTEKGLTTAQLNEVLLSYRGIPMELFKRPVSDYSVDQRLFALTLHLYGPKAYEYLGHELKLPLPGPKKLQSWLKTVDASPGINISFLEALSKKKKEKPELYSYVCLKMGTMAIRQHVSYHDLDKTVLGFTNFGKGAEANGIRDIATEVLVLMVAGIAGDWNVPVAYFLTKPLPAEAMKQLVIHALNTIYDFGFEVLTLTVDQKHVSEQVCSLLGCNFTDPKELKSCFSIPGRNQKCHVLFDASEELELMCSMLKTGEVLKTSSGTITWQYIEELQNMLKGSVFSAHRKSAGRHSQLFSQVVSIALSVQLLSKSTATVLKTLNELKFEKFADCMATVHFIQVVSSLYEIMTSNSPRIENNKGPINGNNLQDKLNILQEARDYMLSLTVADDTPLLESSRKRVILGFLVNISSLSSLLPRLLMVQKYVLLQKCSQDPLRMFFSRVQRAGGWAHAPVAADVKQVISLLLRSGTKGGCRESILSKDERNPAFMYGEEDIPVCFQQKRPMPFHNRSIVLPDHHYSSRVLQSLLPNSEVYIAGCVVQKALCRISCDTCRNCLVTEGRPSDFTNAYHLMQLKGSGVYFVPSEGTTKTVLAAQRVVRHMLHFVSPTNISILLLIEHEVLSNIGNKDVFNLKQHILETESGINNHHYQLIRLLTSIYYVLHKPYLSRMEQLKMHKRHTKQTLLKT</sequence>
<name>A0AAV7SKG7_PLEWA</name>
<dbReference type="EMBL" id="JANPWB010000008">
    <property type="protein sequence ID" value="KAJ1164579.1"/>
    <property type="molecule type" value="Genomic_DNA"/>
</dbReference>
<organism evidence="8 9">
    <name type="scientific">Pleurodeles waltl</name>
    <name type="common">Iberian ribbed newt</name>
    <dbReference type="NCBI Taxonomy" id="8319"/>
    <lineage>
        <taxon>Eukaryota</taxon>
        <taxon>Metazoa</taxon>
        <taxon>Chordata</taxon>
        <taxon>Craniata</taxon>
        <taxon>Vertebrata</taxon>
        <taxon>Euteleostomi</taxon>
        <taxon>Amphibia</taxon>
        <taxon>Batrachia</taxon>
        <taxon>Caudata</taxon>
        <taxon>Salamandroidea</taxon>
        <taxon>Salamandridae</taxon>
        <taxon>Pleurodelinae</taxon>
        <taxon>Pleurodeles</taxon>
    </lineage>
</organism>
<keyword evidence="9" id="KW-1185">Reference proteome</keyword>
<dbReference type="SUPFAM" id="SSF57716">
    <property type="entry name" value="Glucocorticoid receptor-like (DNA-binding domain)"/>
    <property type="match status" value="1"/>
</dbReference>